<dbReference type="PANTHER" id="PTHR46928">
    <property type="entry name" value="MESENCHYME-SPECIFIC CELL SURFACE GLYCOPROTEIN"/>
    <property type="match status" value="1"/>
</dbReference>
<gene>
    <name evidence="3" type="ORF">RAE19_07420</name>
</gene>
<accession>A0ABU3KL85</accession>
<dbReference type="Gene3D" id="2.130.10.10">
    <property type="entry name" value="YVTN repeat-like/Quinoprotein amine dehydrogenase"/>
    <property type="match status" value="1"/>
</dbReference>
<feature type="domain" description="Phytase-like" evidence="2">
    <location>
        <begin position="456"/>
        <end position="725"/>
    </location>
</feature>
<comment type="caution">
    <text evidence="3">The sequence shown here is derived from an EMBL/GenBank/DDBJ whole genome shotgun (WGS) entry which is preliminary data.</text>
</comment>
<reference evidence="3 4" key="1">
    <citation type="submission" date="2023-08" db="EMBL/GenBank/DDBJ databases">
        <title>Rhodoferax potami sp. nov. and Rhodoferax mekongensis sp. nov., isolated from the Mekong River in Thailand.</title>
        <authorList>
            <person name="Kitikhun S."/>
            <person name="Charoenyingcharoen P."/>
            <person name="Siriarchawattana P."/>
            <person name="Likhitrattanapisal S."/>
            <person name="Nilsakha T."/>
            <person name="Chanpet A."/>
            <person name="Rattanawaree P."/>
            <person name="Ingsriswang S."/>
        </authorList>
    </citation>
    <scope>NUCLEOTIDE SEQUENCE [LARGE SCALE GENOMIC DNA]</scope>
    <source>
        <strain evidence="3 4">TBRC 17660</strain>
    </source>
</reference>
<dbReference type="InterPro" id="IPR052956">
    <property type="entry name" value="Mesenchyme-surface_protein"/>
</dbReference>
<dbReference type="Proteomes" id="UP001321700">
    <property type="component" value="Unassembled WGS sequence"/>
</dbReference>
<evidence type="ECO:0000313" key="3">
    <source>
        <dbReference type="EMBL" id="MDT7518535.1"/>
    </source>
</evidence>
<evidence type="ECO:0000256" key="1">
    <source>
        <dbReference type="SAM" id="SignalP"/>
    </source>
</evidence>
<organism evidence="3 4">
    <name type="scientific">Rhodoferax potami</name>
    <dbReference type="NCBI Taxonomy" id="3068338"/>
    <lineage>
        <taxon>Bacteria</taxon>
        <taxon>Pseudomonadati</taxon>
        <taxon>Pseudomonadota</taxon>
        <taxon>Betaproteobacteria</taxon>
        <taxon>Burkholderiales</taxon>
        <taxon>Comamonadaceae</taxon>
        <taxon>Rhodoferax</taxon>
    </lineage>
</organism>
<keyword evidence="4" id="KW-1185">Reference proteome</keyword>
<name>A0ABU3KL85_9BURK</name>
<dbReference type="EMBL" id="JAVBIK010000001">
    <property type="protein sequence ID" value="MDT7518535.1"/>
    <property type="molecule type" value="Genomic_DNA"/>
</dbReference>
<proteinExistence type="predicted"/>
<evidence type="ECO:0000313" key="4">
    <source>
        <dbReference type="Proteomes" id="UP001321700"/>
    </source>
</evidence>
<dbReference type="Pfam" id="PF13449">
    <property type="entry name" value="Phytase-like"/>
    <property type="match status" value="1"/>
</dbReference>
<dbReference type="PANTHER" id="PTHR46928:SF1">
    <property type="entry name" value="MESENCHYME-SPECIFIC CELL SURFACE GLYCOPROTEIN"/>
    <property type="match status" value="1"/>
</dbReference>
<dbReference type="InterPro" id="IPR011048">
    <property type="entry name" value="Haem_d1_sf"/>
</dbReference>
<feature type="chain" id="PRO_5045411541" evidence="1">
    <location>
        <begin position="23"/>
        <end position="746"/>
    </location>
</feature>
<keyword evidence="1" id="KW-0732">Signal</keyword>
<evidence type="ECO:0000259" key="2">
    <source>
        <dbReference type="Pfam" id="PF13449"/>
    </source>
</evidence>
<dbReference type="InterPro" id="IPR027372">
    <property type="entry name" value="Phytase-like_dom"/>
</dbReference>
<protein>
    <submittedName>
        <fullName evidence="3">Esterase-like activity of phytase family protein</fullName>
    </submittedName>
</protein>
<feature type="signal peptide" evidence="1">
    <location>
        <begin position="1"/>
        <end position="22"/>
    </location>
</feature>
<dbReference type="SUPFAM" id="SSF101898">
    <property type="entry name" value="NHL repeat"/>
    <property type="match status" value="1"/>
</dbReference>
<dbReference type="InterPro" id="IPR015943">
    <property type="entry name" value="WD40/YVTN_repeat-like_dom_sf"/>
</dbReference>
<dbReference type="RefSeq" id="WP_313874290.1">
    <property type="nucleotide sequence ID" value="NZ_JAVBIK010000001.1"/>
</dbReference>
<dbReference type="SUPFAM" id="SSF51004">
    <property type="entry name" value="C-terminal (heme d1) domain of cytochrome cd1-nitrite reductase"/>
    <property type="match status" value="1"/>
</dbReference>
<sequence>MRLHPLYASLALSLVCVAAVHAAQPKQPVKATATGPYFNRVATFEAHRNVPAGRNVSKKSVAEIVAVSADGMTLAYTDGEQMGIGLIDIRNPAQPKPAGFLPVEGEPTSVTIAHGKVLAAVNSTKDFTQPTGHLAVFDLASRKAQGTCPLFGQPDSIALDKGGRHAVIVMENERDEKFNKGAIPQLPGGNLTIIPLSATGMPDCTRSHPVALNGLAEIAPDDAEPELVKVNAQGIAVVTLQENNHIVLVDVAKRQVIKHFSAGAVDLKEIDRTRDGIINPSESAKGLLREPDAVAWLDNTRFVTANEGDYKGGSRSISIFNTDGKVEWDSGNFLDHEAMRLGHYPESRSAAKGNEPEGVEVGVFGKDTLIFVGSERSSLVTVWRDRGAGKAPEYLQALPAGSGPEGLTAIPQRGLLVVASENDGAARSSVMIYQQGADAPAYPTLMSSDSPAGPPIPWGAISGTTADRKQAGRLFAVTDSVYATTRILEIDTNFTPALIANAMTVTKDGKPVGYDGEGIAQRADGGFWVASEGDPDKKPAPLRNLLLRLNAKAEVQEEIELPEALARHATRFGLEGVTVTGTGDQEVVWLAVQREWKDDPKGFTKILRYTPATKTWGVLHYPLEATKAEGGWVGLSEITAVGPDTFVVIERDNQFGDSALKTLHSFSVAGLTAAAPGDAKVPVVTKRLLRNLVPDLQKPHGYVLDKVESFAVDSAGQAFAITDNDGVDGSNGETQFLRLGTLPGLR</sequence>